<dbReference type="Gene3D" id="3.30.70.260">
    <property type="match status" value="2"/>
</dbReference>
<feature type="domain" description="ACT" evidence="1">
    <location>
        <begin position="105"/>
        <end position="184"/>
    </location>
</feature>
<keyword evidence="3" id="KW-1185">Reference proteome</keyword>
<dbReference type="InterPro" id="IPR045865">
    <property type="entry name" value="ACT-like_dom_sf"/>
</dbReference>
<reference evidence="2" key="1">
    <citation type="submission" date="2021-01" db="EMBL/GenBank/DDBJ databases">
        <title>Novel species in genus Nocardioides.</title>
        <authorList>
            <person name="Zhang G."/>
        </authorList>
    </citation>
    <scope>NUCLEOTIDE SEQUENCE</scope>
    <source>
        <strain evidence="2">Zg-536</strain>
    </source>
</reference>
<name>A0A939BXB1_9ACTN</name>
<accession>A0A939BXB1</accession>
<dbReference type="PANTHER" id="PTHR34875">
    <property type="entry name" value="UPF0237 PROTEIN MJ1558"/>
    <property type="match status" value="1"/>
</dbReference>
<dbReference type="GO" id="GO:0006355">
    <property type="term" value="P:regulation of DNA-templated transcription"/>
    <property type="evidence" value="ECO:0007669"/>
    <property type="project" value="InterPro"/>
</dbReference>
<evidence type="ECO:0000259" key="1">
    <source>
        <dbReference type="PROSITE" id="PS51671"/>
    </source>
</evidence>
<dbReference type="PIRSF" id="PIRSF028103">
    <property type="entry name" value="GcvR"/>
    <property type="match status" value="1"/>
</dbReference>
<comment type="caution">
    <text evidence="2">The sequence shown here is derived from an EMBL/GenBank/DDBJ whole genome shotgun (WGS) entry which is preliminary data.</text>
</comment>
<dbReference type="InterPro" id="IPR050990">
    <property type="entry name" value="UPF0237/GcvR_regulator"/>
</dbReference>
<dbReference type="AlphaFoldDB" id="A0A939BXB1"/>
<dbReference type="InterPro" id="IPR016867">
    <property type="entry name" value="GcvR"/>
</dbReference>
<evidence type="ECO:0000313" key="3">
    <source>
        <dbReference type="Proteomes" id="UP000663791"/>
    </source>
</evidence>
<dbReference type="PANTHER" id="PTHR34875:SF6">
    <property type="entry name" value="UPF0237 PROTEIN MJ1558"/>
    <property type="match status" value="1"/>
</dbReference>
<dbReference type="InterPro" id="IPR002912">
    <property type="entry name" value="ACT_dom"/>
</dbReference>
<dbReference type="Pfam" id="PF01842">
    <property type="entry name" value="ACT"/>
    <property type="match status" value="1"/>
</dbReference>
<dbReference type="EMBL" id="JAERTX010000018">
    <property type="protein sequence ID" value="MBM9461532.1"/>
    <property type="molecule type" value="Genomic_DNA"/>
</dbReference>
<proteinExistence type="predicted"/>
<organism evidence="2 3">
    <name type="scientific">Nocardioides faecalis</name>
    <dbReference type="NCBI Taxonomy" id="2803858"/>
    <lineage>
        <taxon>Bacteria</taxon>
        <taxon>Bacillati</taxon>
        <taxon>Actinomycetota</taxon>
        <taxon>Actinomycetes</taxon>
        <taxon>Propionibacteriales</taxon>
        <taxon>Nocardioidaceae</taxon>
        <taxon>Nocardioides</taxon>
    </lineage>
</organism>
<evidence type="ECO:0000313" key="2">
    <source>
        <dbReference type="EMBL" id="MBM9461532.1"/>
    </source>
</evidence>
<dbReference type="SUPFAM" id="SSF55021">
    <property type="entry name" value="ACT-like"/>
    <property type="match status" value="2"/>
</dbReference>
<dbReference type="Pfam" id="PF13740">
    <property type="entry name" value="ACT_6"/>
    <property type="match status" value="1"/>
</dbReference>
<gene>
    <name evidence="2" type="ORF">JK386_16630</name>
</gene>
<sequence length="184" mass="18594">MSVVAHLVLTVVGDDRAGLVETLADTVAEHGGNWERSELAELAGAFAGIVLVSVPADRVDALLAALGGLEGLLRVVPHQGTAPSATTGATGSTAGAEAVQSASMTFTVLGNDRPGIVRDITAALNRHGLSVDRFTSRTLQAPMAGGVLFEATVEAHGPSDVDVHAATAALELLAGEIQVDLTLG</sequence>
<dbReference type="Proteomes" id="UP000663791">
    <property type="component" value="Unassembled WGS sequence"/>
</dbReference>
<protein>
    <submittedName>
        <fullName evidence="2">Amino acid-binding ACT protein</fullName>
    </submittedName>
</protein>
<dbReference type="PROSITE" id="PS51671">
    <property type="entry name" value="ACT"/>
    <property type="match status" value="1"/>
</dbReference>